<evidence type="ECO:0008006" key="3">
    <source>
        <dbReference type="Google" id="ProtNLM"/>
    </source>
</evidence>
<dbReference type="InterPro" id="IPR024702">
    <property type="entry name" value="Uncharacterised_YmfJ"/>
</dbReference>
<accession>A0A0B7MMW6</accession>
<evidence type="ECO:0000313" key="1">
    <source>
        <dbReference type="EMBL" id="CEO89057.1"/>
    </source>
</evidence>
<sequence>MDIKTFDQWIDTLSTALTAGQKAGLSQTQIQNSAKMLGDYLASNVVPDAPENKVIKSLWEHGNDQEKQSLANMMVKVVDSHQRKIL</sequence>
<dbReference type="InterPro" id="IPR038292">
    <property type="entry name" value="YmfJ/YflH_sf"/>
</dbReference>
<dbReference type="OrthoDB" id="2382009at2"/>
<reference evidence="2" key="1">
    <citation type="submission" date="2015-01" db="EMBL/GenBank/DDBJ databases">
        <authorList>
            <person name="Manzoor Shahid"/>
            <person name="Zubair Saima"/>
        </authorList>
    </citation>
    <scope>NUCLEOTIDE SEQUENCE [LARGE SCALE GENOMIC DNA]</scope>
    <source>
        <strain evidence="2">Sp3</strain>
    </source>
</reference>
<dbReference type="AlphaFoldDB" id="A0A0B7MMW6"/>
<protein>
    <recommendedName>
        <fullName evidence="3">DUF3243 domain-containing protein</fullName>
    </recommendedName>
</protein>
<keyword evidence="2" id="KW-1185">Reference proteome</keyword>
<dbReference type="Proteomes" id="UP000046155">
    <property type="component" value="Unassembled WGS sequence"/>
</dbReference>
<dbReference type="Gene3D" id="1.10.760.20">
    <property type="entry name" value="Protein of unknown function DUF3243"/>
    <property type="match status" value="1"/>
</dbReference>
<organism evidence="1 2">
    <name type="scientific">Syntrophaceticus schinkii</name>
    <dbReference type="NCBI Taxonomy" id="499207"/>
    <lineage>
        <taxon>Bacteria</taxon>
        <taxon>Bacillati</taxon>
        <taxon>Bacillota</taxon>
        <taxon>Clostridia</taxon>
        <taxon>Thermoanaerobacterales</taxon>
        <taxon>Thermoanaerobacterales Family III. Incertae Sedis</taxon>
        <taxon>Syntrophaceticus</taxon>
    </lineage>
</organism>
<dbReference type="RefSeq" id="WP_044665091.1">
    <property type="nucleotide sequence ID" value="NZ_CDRZ01000231.1"/>
</dbReference>
<gene>
    <name evidence="1" type="ORF">SSCH_350040</name>
</gene>
<dbReference type="Pfam" id="PF11588">
    <property type="entry name" value="DUF3243"/>
    <property type="match status" value="1"/>
</dbReference>
<dbReference type="PIRSF" id="PIRSF004764">
    <property type="entry name" value="YmfJ"/>
    <property type="match status" value="1"/>
</dbReference>
<name>A0A0B7MMW6_9FIRM</name>
<dbReference type="EMBL" id="CDRZ01000231">
    <property type="protein sequence ID" value="CEO89057.1"/>
    <property type="molecule type" value="Genomic_DNA"/>
</dbReference>
<proteinExistence type="predicted"/>
<evidence type="ECO:0000313" key="2">
    <source>
        <dbReference type="Proteomes" id="UP000046155"/>
    </source>
</evidence>
<dbReference type="InterPro" id="IPR021637">
    <property type="entry name" value="DUF3243"/>
</dbReference>